<dbReference type="Gene3D" id="3.30.40.10">
    <property type="entry name" value="Zinc/RING finger domain, C3HC4 (zinc finger)"/>
    <property type="match status" value="1"/>
</dbReference>
<dbReference type="EMBL" id="MU857604">
    <property type="protein sequence ID" value="KAK4251594.1"/>
    <property type="molecule type" value="Genomic_DNA"/>
</dbReference>
<evidence type="ECO:0000256" key="1">
    <source>
        <dbReference type="ARBA" id="ARBA00022723"/>
    </source>
</evidence>
<dbReference type="GO" id="GO:0005737">
    <property type="term" value="C:cytoplasm"/>
    <property type="evidence" value="ECO:0007669"/>
    <property type="project" value="TreeGrafter"/>
</dbReference>
<reference evidence="7" key="1">
    <citation type="journal article" date="2023" name="Mol. Phylogenet. Evol.">
        <title>Genome-scale phylogeny and comparative genomics of the fungal order Sordariales.</title>
        <authorList>
            <person name="Hensen N."/>
            <person name="Bonometti L."/>
            <person name="Westerberg I."/>
            <person name="Brannstrom I.O."/>
            <person name="Guillou S."/>
            <person name="Cros-Aarteil S."/>
            <person name="Calhoun S."/>
            <person name="Haridas S."/>
            <person name="Kuo A."/>
            <person name="Mondo S."/>
            <person name="Pangilinan J."/>
            <person name="Riley R."/>
            <person name="LaButti K."/>
            <person name="Andreopoulos B."/>
            <person name="Lipzen A."/>
            <person name="Chen C."/>
            <person name="Yan M."/>
            <person name="Daum C."/>
            <person name="Ng V."/>
            <person name="Clum A."/>
            <person name="Steindorff A."/>
            <person name="Ohm R.A."/>
            <person name="Martin F."/>
            <person name="Silar P."/>
            <person name="Natvig D.O."/>
            <person name="Lalanne C."/>
            <person name="Gautier V."/>
            <person name="Ament-Velasquez S.L."/>
            <person name="Kruys A."/>
            <person name="Hutchinson M.I."/>
            <person name="Powell A.J."/>
            <person name="Barry K."/>
            <person name="Miller A.N."/>
            <person name="Grigoriev I.V."/>
            <person name="Debuchy R."/>
            <person name="Gladieux P."/>
            <person name="Hiltunen Thoren M."/>
            <person name="Johannesson H."/>
        </authorList>
    </citation>
    <scope>NUCLEOTIDE SEQUENCE</scope>
    <source>
        <strain evidence="7">CBS 359.72</strain>
    </source>
</reference>
<keyword evidence="3" id="KW-0862">Zinc</keyword>
<evidence type="ECO:0000313" key="8">
    <source>
        <dbReference type="Proteomes" id="UP001303647"/>
    </source>
</evidence>
<dbReference type="GO" id="GO:0061630">
    <property type="term" value="F:ubiquitin protein ligase activity"/>
    <property type="evidence" value="ECO:0007669"/>
    <property type="project" value="TreeGrafter"/>
</dbReference>
<dbReference type="Proteomes" id="UP001303647">
    <property type="component" value="Unassembled WGS sequence"/>
</dbReference>
<evidence type="ECO:0000256" key="2">
    <source>
        <dbReference type="ARBA" id="ARBA00022771"/>
    </source>
</evidence>
<evidence type="ECO:0000256" key="5">
    <source>
        <dbReference type="SAM" id="MobiDB-lite"/>
    </source>
</evidence>
<dbReference type="InterPro" id="IPR013083">
    <property type="entry name" value="Znf_RING/FYVE/PHD"/>
</dbReference>
<feature type="compositionally biased region" description="Basic and acidic residues" evidence="5">
    <location>
        <begin position="65"/>
        <end position="76"/>
    </location>
</feature>
<evidence type="ECO:0000313" key="7">
    <source>
        <dbReference type="EMBL" id="KAK4251594.1"/>
    </source>
</evidence>
<dbReference type="GO" id="GO:0016567">
    <property type="term" value="P:protein ubiquitination"/>
    <property type="evidence" value="ECO:0007669"/>
    <property type="project" value="TreeGrafter"/>
</dbReference>
<feature type="compositionally biased region" description="Polar residues" evidence="5">
    <location>
        <begin position="90"/>
        <end position="110"/>
    </location>
</feature>
<dbReference type="PROSITE" id="PS50089">
    <property type="entry name" value="ZF_RING_2"/>
    <property type="match status" value="1"/>
</dbReference>
<accession>A0AAN7D079</accession>
<reference evidence="7" key="2">
    <citation type="submission" date="2023-05" db="EMBL/GenBank/DDBJ databases">
        <authorList>
            <consortium name="Lawrence Berkeley National Laboratory"/>
            <person name="Steindorff A."/>
            <person name="Hensen N."/>
            <person name="Bonometti L."/>
            <person name="Westerberg I."/>
            <person name="Brannstrom I.O."/>
            <person name="Guillou S."/>
            <person name="Cros-Aarteil S."/>
            <person name="Calhoun S."/>
            <person name="Haridas S."/>
            <person name="Kuo A."/>
            <person name="Mondo S."/>
            <person name="Pangilinan J."/>
            <person name="Riley R."/>
            <person name="Labutti K."/>
            <person name="Andreopoulos B."/>
            <person name="Lipzen A."/>
            <person name="Chen C."/>
            <person name="Yanf M."/>
            <person name="Daum C."/>
            <person name="Ng V."/>
            <person name="Clum A."/>
            <person name="Ohm R."/>
            <person name="Martin F."/>
            <person name="Silar P."/>
            <person name="Natvig D."/>
            <person name="Lalanne C."/>
            <person name="Gautier V."/>
            <person name="Ament-Velasquez S.L."/>
            <person name="Kruys A."/>
            <person name="Hutchinson M.I."/>
            <person name="Powell A.J."/>
            <person name="Barry K."/>
            <person name="Miller A.N."/>
            <person name="Grigoriev I.V."/>
            <person name="Debuchy R."/>
            <person name="Gladieux P."/>
            <person name="Thoren M.H."/>
            <person name="Johannesson H."/>
        </authorList>
    </citation>
    <scope>NUCLEOTIDE SEQUENCE</scope>
    <source>
        <strain evidence="7">CBS 359.72</strain>
    </source>
</reference>
<feature type="compositionally biased region" description="Low complexity" evidence="5">
    <location>
        <begin position="77"/>
        <end position="89"/>
    </location>
</feature>
<evidence type="ECO:0000256" key="4">
    <source>
        <dbReference type="PROSITE-ProRule" id="PRU00175"/>
    </source>
</evidence>
<name>A0AAN7D079_9PEZI</name>
<evidence type="ECO:0000256" key="3">
    <source>
        <dbReference type="ARBA" id="ARBA00022833"/>
    </source>
</evidence>
<gene>
    <name evidence="7" type="ORF">C7999DRAFT_37338</name>
</gene>
<keyword evidence="8" id="KW-1185">Reference proteome</keyword>
<keyword evidence="2 4" id="KW-0863">Zinc-finger</keyword>
<dbReference type="GO" id="GO:0008270">
    <property type="term" value="F:zinc ion binding"/>
    <property type="evidence" value="ECO:0007669"/>
    <property type="project" value="UniProtKB-KW"/>
</dbReference>
<dbReference type="AlphaFoldDB" id="A0AAN7D079"/>
<feature type="region of interest" description="Disordered" evidence="5">
    <location>
        <begin position="397"/>
        <end position="438"/>
    </location>
</feature>
<organism evidence="7 8">
    <name type="scientific">Corynascus novoguineensis</name>
    <dbReference type="NCBI Taxonomy" id="1126955"/>
    <lineage>
        <taxon>Eukaryota</taxon>
        <taxon>Fungi</taxon>
        <taxon>Dikarya</taxon>
        <taxon>Ascomycota</taxon>
        <taxon>Pezizomycotina</taxon>
        <taxon>Sordariomycetes</taxon>
        <taxon>Sordariomycetidae</taxon>
        <taxon>Sordariales</taxon>
        <taxon>Chaetomiaceae</taxon>
        <taxon>Corynascus</taxon>
    </lineage>
</organism>
<comment type="caution">
    <text evidence="7">The sequence shown here is derived from an EMBL/GenBank/DDBJ whole genome shotgun (WGS) entry which is preliminary data.</text>
</comment>
<dbReference type="CDD" id="cd16454">
    <property type="entry name" value="RING-H2_PA-TM-RING"/>
    <property type="match status" value="1"/>
</dbReference>
<feature type="region of interest" description="Disordered" evidence="5">
    <location>
        <begin position="184"/>
        <end position="246"/>
    </location>
</feature>
<evidence type="ECO:0000259" key="6">
    <source>
        <dbReference type="PROSITE" id="PS50089"/>
    </source>
</evidence>
<dbReference type="SMART" id="SM00184">
    <property type="entry name" value="RING"/>
    <property type="match status" value="1"/>
</dbReference>
<feature type="region of interest" description="Disordered" evidence="5">
    <location>
        <begin position="63"/>
        <end position="133"/>
    </location>
</feature>
<proteinExistence type="predicted"/>
<protein>
    <recommendedName>
        <fullName evidence="6">RING-type domain-containing protein</fullName>
    </recommendedName>
</protein>
<dbReference type="PANTHER" id="PTHR15710:SF243">
    <property type="entry name" value="E3 UBIQUITIN-PROTEIN LIGASE PRAJA-2 ISOFORM X1"/>
    <property type="match status" value="1"/>
</dbReference>
<keyword evidence="1" id="KW-0479">Metal-binding</keyword>
<feature type="compositionally biased region" description="Pro residues" evidence="5">
    <location>
        <begin position="232"/>
        <end position="244"/>
    </location>
</feature>
<dbReference type="PANTHER" id="PTHR15710">
    <property type="entry name" value="E3 UBIQUITIN-PROTEIN LIGASE PRAJA"/>
    <property type="match status" value="1"/>
</dbReference>
<sequence>MADHARRDQESMYCHACHHQWQRVSGSIECPQCMSASTEIVRQTLQNPLHPATLLLTALQVSPENDPRDFHNRRSQDTTSTDAPATASSNLESNHGQNAYTDTAGNNNPSPARDADTGGGNTQPAADGQRPRVSVRVTTAELPPITFFTFVTGPAPTTPPPNTSLVPVFGLHFFPPITVVPMAPPPTVNTSPSAETADHNTTEQQAAQQDADARSDVQPDGNEQRQQQQPQQPQPTQPQQPHGPHPYALLATLLHSLFYGPAAAAAASGGAAGSALPTWFHPGDAVYTQEAFDRILTQLREQQQPAGPPPASRAALDRLQARGMSEVDEQMLNKHGGGGGDGSIKCAVCVDNMVRGDRAAVLPCDHFFHGDCVLPWLKLHGTCPVCRRSVEVAEDDDNDIAGDGKPVKLGGDDHAPVPGAGAAEAETRGEVTDTINCS</sequence>
<dbReference type="InterPro" id="IPR001841">
    <property type="entry name" value="Znf_RING"/>
</dbReference>
<dbReference type="SUPFAM" id="SSF57850">
    <property type="entry name" value="RING/U-box"/>
    <property type="match status" value="1"/>
</dbReference>
<dbReference type="Pfam" id="PF13639">
    <property type="entry name" value="zf-RING_2"/>
    <property type="match status" value="1"/>
</dbReference>
<feature type="domain" description="RING-type" evidence="6">
    <location>
        <begin position="346"/>
        <end position="387"/>
    </location>
</feature>